<name>A0A845M808_9RHOB</name>
<sequence length="608" mass="63372">MAFSVPPLPMSGSQLKSVLDAIRTREPLSMSVPEMIASPDLVDGDLCVTAAGMFTVRAAGAIANATSVIDLTGSGLQAHLLARMPLGTVAVLLADTRPAADFAAGDILFAQGFAYRVAPAGASDHDLTTAGGTKLYVVGQPDDPAAYGAERDGATDDAAPVQRMLGDTADPARIASLVSIGSRATLRDGAFVNEAATPMLDFATGSQNARVEGVVIDSTAGATVINANAAGIRNGRVMNATVDADAYGVLVNYAAADIEGFWTTFSDIHSDDADAIEINLPDQGTGKYIWSLGNLLSAGQGSTVTTAGFAVGLAGPQGHITALNQIRESRLEAIHVEDGQKRGIVALNTGAGLQHDGIRVLNRESTDPEADGLVLLGNHLRHDGAGSGVYGVRFLHDGNGTLRHNITLANYLAGFDIGVSAGSSDQVVGANVIEGATIGLQLLNGSGRITDGILFKDGPDVLAEAKDRSRIDTRLVSDTTPAQVLNHTGAGQFPGAYVKSFAYPVYGSHTGSETLEDFAEIFPMGANERIAGRITLMAHAQRHCFFSADILWDGATLTVQNMVEMNRLGWQTELAASAGKLMLRVSIAAAYTDVRVDVDFDGVYYSRG</sequence>
<dbReference type="SUPFAM" id="SSF51126">
    <property type="entry name" value="Pectin lyase-like"/>
    <property type="match status" value="1"/>
</dbReference>
<accession>A0A845M808</accession>
<comment type="caution">
    <text evidence="1">The sequence shown here is derived from an EMBL/GenBank/DDBJ whole genome shotgun (WGS) entry which is preliminary data.</text>
</comment>
<proteinExistence type="predicted"/>
<protein>
    <recommendedName>
        <fullName evidence="3">Right handed beta helix region</fullName>
    </recommendedName>
</protein>
<evidence type="ECO:0008006" key="3">
    <source>
        <dbReference type="Google" id="ProtNLM"/>
    </source>
</evidence>
<dbReference type="Gene3D" id="2.160.20.10">
    <property type="entry name" value="Single-stranded right-handed beta-helix, Pectin lyase-like"/>
    <property type="match status" value="1"/>
</dbReference>
<gene>
    <name evidence="1" type="ORF">GQE99_20930</name>
</gene>
<dbReference type="AlphaFoldDB" id="A0A845M808"/>
<dbReference type="InterPro" id="IPR011050">
    <property type="entry name" value="Pectin_lyase_fold/virulence"/>
</dbReference>
<dbReference type="Proteomes" id="UP000467322">
    <property type="component" value="Unassembled WGS sequence"/>
</dbReference>
<dbReference type="RefSeq" id="WP_161353870.1">
    <property type="nucleotide sequence ID" value="NZ_WTUX01000069.1"/>
</dbReference>
<keyword evidence="2" id="KW-1185">Reference proteome</keyword>
<organism evidence="1 2">
    <name type="scientific">Maritimibacter harenae</name>
    <dbReference type="NCBI Taxonomy" id="2606218"/>
    <lineage>
        <taxon>Bacteria</taxon>
        <taxon>Pseudomonadati</taxon>
        <taxon>Pseudomonadota</taxon>
        <taxon>Alphaproteobacteria</taxon>
        <taxon>Rhodobacterales</taxon>
        <taxon>Roseobacteraceae</taxon>
        <taxon>Maritimibacter</taxon>
    </lineage>
</organism>
<evidence type="ECO:0000313" key="1">
    <source>
        <dbReference type="EMBL" id="MZR15482.1"/>
    </source>
</evidence>
<dbReference type="InterPro" id="IPR012334">
    <property type="entry name" value="Pectin_lyas_fold"/>
</dbReference>
<evidence type="ECO:0000313" key="2">
    <source>
        <dbReference type="Proteomes" id="UP000467322"/>
    </source>
</evidence>
<reference evidence="1 2" key="1">
    <citation type="submission" date="2019-12" db="EMBL/GenBank/DDBJ databases">
        <title>Maritimibacter sp. nov. sp. isolated from sea sand.</title>
        <authorList>
            <person name="Kim J."/>
            <person name="Jeong S.E."/>
            <person name="Jung H.S."/>
            <person name="Jeon C.O."/>
        </authorList>
    </citation>
    <scope>NUCLEOTIDE SEQUENCE [LARGE SCALE GENOMIC DNA]</scope>
    <source>
        <strain evidence="1 2">DP07</strain>
    </source>
</reference>
<dbReference type="EMBL" id="WTUX01000069">
    <property type="protein sequence ID" value="MZR15482.1"/>
    <property type="molecule type" value="Genomic_DNA"/>
</dbReference>